<organism evidence="1 2">
    <name type="scientific">Bacillus selenitireducens (strain ATCC 700615 / DSM 15326 / MLS10)</name>
    <dbReference type="NCBI Taxonomy" id="439292"/>
    <lineage>
        <taxon>Bacteria</taxon>
        <taxon>Bacillati</taxon>
        <taxon>Bacillota</taxon>
        <taxon>Bacilli</taxon>
        <taxon>Bacillales</taxon>
        <taxon>Bacillaceae</taxon>
        <taxon>Salisediminibacterium</taxon>
    </lineage>
</organism>
<dbReference type="KEGG" id="bse:Bsel_0779"/>
<dbReference type="EMBL" id="CP001791">
    <property type="protein sequence ID" value="ADH98308.1"/>
    <property type="molecule type" value="Genomic_DNA"/>
</dbReference>
<dbReference type="STRING" id="439292.Bsel_0779"/>
<accession>D6XZD4</accession>
<keyword evidence="2" id="KW-1185">Reference proteome</keyword>
<reference evidence="1" key="1">
    <citation type="submission" date="2009-10" db="EMBL/GenBank/DDBJ databases">
        <title>Complete sequence of Bacillus selenitireducens MLS10.</title>
        <authorList>
            <consortium name="US DOE Joint Genome Institute"/>
            <person name="Lucas S."/>
            <person name="Copeland A."/>
            <person name="Lapidus A."/>
            <person name="Glavina del Rio T."/>
            <person name="Dalin E."/>
            <person name="Tice H."/>
            <person name="Bruce D."/>
            <person name="Goodwin L."/>
            <person name="Pitluck S."/>
            <person name="Sims D."/>
            <person name="Brettin T."/>
            <person name="Detter J.C."/>
            <person name="Han C."/>
            <person name="Larimer F."/>
            <person name="Land M."/>
            <person name="Hauser L."/>
            <person name="Kyrpides N."/>
            <person name="Ovchinnikova G."/>
            <person name="Stolz J."/>
        </authorList>
    </citation>
    <scope>NUCLEOTIDE SEQUENCE [LARGE SCALE GENOMIC DNA]</scope>
    <source>
        <strain evidence="1">MLS10</strain>
    </source>
</reference>
<gene>
    <name evidence="1" type="ordered locus">Bsel_0779</name>
</gene>
<protein>
    <submittedName>
        <fullName evidence="1">Uncharacterized protein</fullName>
    </submittedName>
</protein>
<dbReference type="HOGENOM" id="CLU_1281041_0_0_9"/>
<evidence type="ECO:0000313" key="1">
    <source>
        <dbReference type="EMBL" id="ADH98308.1"/>
    </source>
</evidence>
<dbReference type="Proteomes" id="UP000000271">
    <property type="component" value="Chromosome"/>
</dbReference>
<proteinExistence type="predicted"/>
<name>D6XZD4_BACIE</name>
<sequence length="215" mass="23918">MAPLFSYPVCHPSMLQGSGHFLFRNFAPFRKMKTPEPKMAQGLRAEMTHFDSTPSNELRENLSEGGRRSLGAQGFAIHTPLPRLTPLPFDLVDRTLILQPCFPVVTRFTEGLPVVLVPEQGPLPPVGYFVVNDGPRHHPTSLFTPDTERVAVQVMLPCLAPPAVVTTARSARSLGVRLRMRLAVGTVGDVRTVRMLARALRSLRHSLLTSHWRWA</sequence>
<dbReference type="AlphaFoldDB" id="D6XZD4"/>
<evidence type="ECO:0000313" key="2">
    <source>
        <dbReference type="Proteomes" id="UP000000271"/>
    </source>
</evidence>